<dbReference type="EMBL" id="JAGINS010000001">
    <property type="protein sequence ID" value="MBP2363329.1"/>
    <property type="molecule type" value="Genomic_DNA"/>
</dbReference>
<dbReference type="SMART" id="SM00347">
    <property type="entry name" value="HTH_MARR"/>
    <property type="match status" value="1"/>
</dbReference>
<protein>
    <submittedName>
        <fullName evidence="2">DNA-binding MarR family transcriptional regulator</fullName>
    </submittedName>
</protein>
<dbReference type="SUPFAM" id="SSF46785">
    <property type="entry name" value="Winged helix' DNA-binding domain"/>
    <property type="match status" value="1"/>
</dbReference>
<keyword evidence="3" id="KW-1185">Reference proteome</keyword>
<dbReference type="GO" id="GO:0003677">
    <property type="term" value="F:DNA binding"/>
    <property type="evidence" value="ECO:0007669"/>
    <property type="project" value="UniProtKB-KW"/>
</dbReference>
<dbReference type="InterPro" id="IPR036388">
    <property type="entry name" value="WH-like_DNA-bd_sf"/>
</dbReference>
<accession>A0ABS4VHE0</accession>
<dbReference type="PANTHER" id="PTHR33164:SF43">
    <property type="entry name" value="HTH-TYPE TRANSCRIPTIONAL REPRESSOR YETL"/>
    <property type="match status" value="1"/>
</dbReference>
<reference evidence="2 3" key="1">
    <citation type="submission" date="2021-03" db="EMBL/GenBank/DDBJ databases">
        <title>Sequencing the genomes of 1000 actinobacteria strains.</title>
        <authorList>
            <person name="Klenk H.-P."/>
        </authorList>
    </citation>
    <scope>NUCLEOTIDE SEQUENCE [LARGE SCALE GENOMIC DNA]</scope>
    <source>
        <strain evidence="2 3">DSM 40843</strain>
    </source>
</reference>
<dbReference type="Pfam" id="PF12802">
    <property type="entry name" value="MarR_2"/>
    <property type="match status" value="1"/>
</dbReference>
<dbReference type="RefSeq" id="WP_056789936.1">
    <property type="nucleotide sequence ID" value="NZ_BMWJ01000011.1"/>
</dbReference>
<dbReference type="InterPro" id="IPR039422">
    <property type="entry name" value="MarR/SlyA-like"/>
</dbReference>
<keyword evidence="2" id="KW-0238">DNA-binding</keyword>
<feature type="domain" description="HTH marR-type" evidence="1">
    <location>
        <begin position="8"/>
        <end position="146"/>
    </location>
</feature>
<organism evidence="2 3">
    <name type="scientific">Streptomyces clavifer</name>
    <dbReference type="NCBI Taxonomy" id="68188"/>
    <lineage>
        <taxon>Bacteria</taxon>
        <taxon>Bacillati</taxon>
        <taxon>Actinomycetota</taxon>
        <taxon>Actinomycetes</taxon>
        <taxon>Kitasatosporales</taxon>
        <taxon>Streptomycetaceae</taxon>
        <taxon>Streptomyces</taxon>
    </lineage>
</organism>
<gene>
    <name evidence="2" type="ORF">JOF59_005729</name>
</gene>
<dbReference type="InterPro" id="IPR036390">
    <property type="entry name" value="WH_DNA-bd_sf"/>
</dbReference>
<proteinExistence type="predicted"/>
<dbReference type="GeneID" id="97340528"/>
<dbReference type="PRINTS" id="PR00598">
    <property type="entry name" value="HTHMARR"/>
</dbReference>
<dbReference type="PANTHER" id="PTHR33164">
    <property type="entry name" value="TRANSCRIPTIONAL REGULATOR, MARR FAMILY"/>
    <property type="match status" value="1"/>
</dbReference>
<dbReference type="InterPro" id="IPR000835">
    <property type="entry name" value="HTH_MarR-typ"/>
</dbReference>
<dbReference type="PROSITE" id="PS50995">
    <property type="entry name" value="HTH_MARR_2"/>
    <property type="match status" value="1"/>
</dbReference>
<dbReference type="Proteomes" id="UP001519311">
    <property type="component" value="Unassembled WGS sequence"/>
</dbReference>
<evidence type="ECO:0000313" key="3">
    <source>
        <dbReference type="Proteomes" id="UP001519311"/>
    </source>
</evidence>
<name>A0ABS4VHE0_9ACTN</name>
<sequence length="152" mass="16660">MPSPSPIDDPLITTFGRLLEASAKLERRLGASLHEETGLPHVWFEVLVRLARSEEGRLTMGALADDIALTTGGITRLIDRIREAGYVERHPCPTDRRVTHAVITDTGRGILDRAAVVHARNLREAFSGFDDATLSTLDTLLDRLRDAAAPPD</sequence>
<dbReference type="Gene3D" id="1.10.10.10">
    <property type="entry name" value="Winged helix-like DNA-binding domain superfamily/Winged helix DNA-binding domain"/>
    <property type="match status" value="1"/>
</dbReference>
<evidence type="ECO:0000313" key="2">
    <source>
        <dbReference type="EMBL" id="MBP2363329.1"/>
    </source>
</evidence>
<evidence type="ECO:0000259" key="1">
    <source>
        <dbReference type="PROSITE" id="PS50995"/>
    </source>
</evidence>
<comment type="caution">
    <text evidence="2">The sequence shown here is derived from an EMBL/GenBank/DDBJ whole genome shotgun (WGS) entry which is preliminary data.</text>
</comment>